<evidence type="ECO:0000313" key="1">
    <source>
        <dbReference type="EMBL" id="KAG6632474.1"/>
    </source>
</evidence>
<dbReference type="Proteomes" id="UP000811609">
    <property type="component" value="Chromosome 13"/>
</dbReference>
<organism evidence="1 2">
    <name type="scientific">Carya illinoinensis</name>
    <name type="common">Pecan</name>
    <dbReference type="NCBI Taxonomy" id="32201"/>
    <lineage>
        <taxon>Eukaryota</taxon>
        <taxon>Viridiplantae</taxon>
        <taxon>Streptophyta</taxon>
        <taxon>Embryophyta</taxon>
        <taxon>Tracheophyta</taxon>
        <taxon>Spermatophyta</taxon>
        <taxon>Magnoliopsida</taxon>
        <taxon>eudicotyledons</taxon>
        <taxon>Gunneridae</taxon>
        <taxon>Pentapetalae</taxon>
        <taxon>rosids</taxon>
        <taxon>fabids</taxon>
        <taxon>Fagales</taxon>
        <taxon>Juglandaceae</taxon>
        <taxon>Carya</taxon>
    </lineage>
</organism>
<dbReference type="EMBL" id="CM031821">
    <property type="protein sequence ID" value="KAG6632474.1"/>
    <property type="molecule type" value="Genomic_DNA"/>
</dbReference>
<dbReference type="PANTHER" id="PTHR33116">
    <property type="entry name" value="REVERSE TRANSCRIPTASE ZINC-BINDING DOMAIN-CONTAINING PROTEIN-RELATED-RELATED"/>
    <property type="match status" value="1"/>
</dbReference>
<reference evidence="1" key="1">
    <citation type="submission" date="2020-12" db="EMBL/GenBank/DDBJ databases">
        <title>WGS assembly of Carya illinoinensis cv. Pawnee.</title>
        <authorList>
            <person name="Platts A."/>
            <person name="Shu S."/>
            <person name="Wright S."/>
            <person name="Barry K."/>
            <person name="Edger P."/>
            <person name="Pires J.C."/>
            <person name="Schmutz J."/>
        </authorList>
    </citation>
    <scope>NUCLEOTIDE SEQUENCE</scope>
    <source>
        <tissue evidence="1">Leaf</tissue>
    </source>
</reference>
<protein>
    <submittedName>
        <fullName evidence="1">Uncharacterized protein</fullName>
    </submittedName>
</protein>
<name>A0A8T1NTE1_CARIL</name>
<sequence>MIGRSKHETFKGIKERVWRKISSWKNSFLSSAGIEVLIKVVLQSIPTYTMDVFRFPRKLSSEINSMIARFWWSCNKEGKVIHWKSWNKMGENKKEGGMGFRNIDIFNKAMWACQASMDVAAEC</sequence>
<gene>
    <name evidence="1" type="ORF">CIPAW_13G162100</name>
</gene>
<proteinExistence type="predicted"/>
<evidence type="ECO:0000313" key="2">
    <source>
        <dbReference type="Proteomes" id="UP000811609"/>
    </source>
</evidence>
<dbReference type="AlphaFoldDB" id="A0A8T1NTE1"/>
<keyword evidence="2" id="KW-1185">Reference proteome</keyword>
<dbReference type="PANTHER" id="PTHR33116:SF86">
    <property type="entry name" value="REVERSE TRANSCRIPTASE DOMAIN-CONTAINING PROTEIN"/>
    <property type="match status" value="1"/>
</dbReference>
<accession>A0A8T1NTE1</accession>
<comment type="caution">
    <text evidence="1">The sequence shown here is derived from an EMBL/GenBank/DDBJ whole genome shotgun (WGS) entry which is preliminary data.</text>
</comment>